<dbReference type="RefSeq" id="XP_024664175.1">
    <property type="nucleotide sequence ID" value="XM_024808407.1"/>
</dbReference>
<proteinExistence type="predicted"/>
<dbReference type="SMART" id="SM00320">
    <property type="entry name" value="WD40"/>
    <property type="match status" value="5"/>
</dbReference>
<dbReference type="GO" id="GO:0045943">
    <property type="term" value="P:positive regulation of transcription by RNA polymerase I"/>
    <property type="evidence" value="ECO:0007669"/>
    <property type="project" value="TreeGrafter"/>
</dbReference>
<dbReference type="InterPro" id="IPR001680">
    <property type="entry name" value="WD40_rpt"/>
</dbReference>
<dbReference type="InterPro" id="IPR036322">
    <property type="entry name" value="WD40_repeat_dom_sf"/>
</dbReference>
<dbReference type="InterPro" id="IPR015943">
    <property type="entry name" value="WD40/YVTN_repeat-like_dom_sf"/>
</dbReference>
<evidence type="ECO:0000256" key="1">
    <source>
        <dbReference type="ARBA" id="ARBA00004604"/>
    </source>
</evidence>
<keyword evidence="4" id="KW-0677">Repeat</keyword>
<dbReference type="GO" id="GO:0006364">
    <property type="term" value="P:rRNA processing"/>
    <property type="evidence" value="ECO:0007669"/>
    <property type="project" value="UniProtKB-KW"/>
</dbReference>
<keyword evidence="9" id="KW-1185">Reference proteome</keyword>
<dbReference type="PROSITE" id="PS50294">
    <property type="entry name" value="WD_REPEATS_REGION"/>
    <property type="match status" value="1"/>
</dbReference>
<dbReference type="InterPro" id="IPR019775">
    <property type="entry name" value="WD40_repeat_CS"/>
</dbReference>
<dbReference type="GO" id="GO:0005730">
    <property type="term" value="C:nucleolus"/>
    <property type="evidence" value="ECO:0007669"/>
    <property type="project" value="UniProtKB-SubCell"/>
</dbReference>
<dbReference type="AlphaFoldDB" id="A0A2T0FGX2"/>
<sequence length="495" mass="54895">MSAPIARIQPVRNPVLPEATTPEIRYWRGFRAPLLVKENNAVNHIHFNPASPHDLAFTSSTRIQILSSKTQRVHKTIAKFKDTVYSGEFRHDGKLLVAGDATGLIQCFDTSNRAALVTLKPTKYAVHVTKFHPSSLSTLLSASDDRVVRLWDLTSSDPLVEYRDHTDYVRSATFVASLNLIATGSYDGYVRLYDPRVTTSEGPVVQFYHKEPVESVLSLSETTLASAGGPMVKIWDLTAGKKIRQLGNFQKTVTCLASAGERGLLAGSLDGHVKVFDSHNSEYQVTFGWKYGAPVLSTGISPNLRQLATGLTTGLLSVRTRKTEPKAALPEKQAKSGNFARMIRGAEYHGELEHQTMKGSKKKTIRLKQYEKHIKAFRWSDALDSAFQTGVAPEQTVMVLEELRNRGKVVITLTGRDEDSLEPLFKWCLRSIHDTRATTVIADWIGTCIDMYGSVIEKSPILSNLLSQLQTRVNSQVAKAVEVQKIEGMLDLLMA</sequence>
<name>A0A2T0FGX2_9ASCO</name>
<evidence type="ECO:0000256" key="5">
    <source>
        <dbReference type="ARBA" id="ARBA00023242"/>
    </source>
</evidence>
<dbReference type="EMBL" id="NDIQ01000021">
    <property type="protein sequence ID" value="PRT54230.1"/>
    <property type="molecule type" value="Genomic_DNA"/>
</dbReference>
<evidence type="ECO:0000256" key="6">
    <source>
        <dbReference type="PROSITE-ProRule" id="PRU00221"/>
    </source>
</evidence>
<dbReference type="Proteomes" id="UP000238350">
    <property type="component" value="Unassembled WGS sequence"/>
</dbReference>
<dbReference type="Gene3D" id="2.130.10.10">
    <property type="entry name" value="YVTN repeat-like/Quinoprotein amine dehydrogenase"/>
    <property type="match status" value="2"/>
</dbReference>
<dbReference type="OrthoDB" id="431715at2759"/>
<dbReference type="PANTHER" id="PTHR19924:SF26">
    <property type="entry name" value="U3 SMALL NUCLEOLAR RNA-ASSOCIATED PROTEIN 15 HOMOLOG"/>
    <property type="match status" value="1"/>
</dbReference>
<keyword evidence="3 6" id="KW-0853">WD repeat</keyword>
<evidence type="ECO:0000313" key="9">
    <source>
        <dbReference type="Proteomes" id="UP000238350"/>
    </source>
</evidence>
<keyword evidence="2" id="KW-0698">rRNA processing</keyword>
<dbReference type="SUPFAM" id="SSF50978">
    <property type="entry name" value="WD40 repeat-like"/>
    <property type="match status" value="1"/>
</dbReference>
<evidence type="ECO:0000259" key="7">
    <source>
        <dbReference type="Pfam" id="PF09384"/>
    </source>
</evidence>
<dbReference type="InterPro" id="IPR018983">
    <property type="entry name" value="U3_snoRNA-assocProt_15_C"/>
</dbReference>
<protein>
    <submittedName>
        <fullName evidence="8">U3 small nucleolar RNA-associated protein 15</fullName>
    </submittedName>
</protein>
<dbReference type="PANTHER" id="PTHR19924">
    <property type="entry name" value="UTP15 U3 SMALL NUCLEOLAR RNA-ASSOCIATED PROTEIN 15 FAMILY MEMBER"/>
    <property type="match status" value="1"/>
</dbReference>
<organism evidence="8 9">
    <name type="scientific">Wickerhamiella sorbophila</name>
    <dbReference type="NCBI Taxonomy" id="45607"/>
    <lineage>
        <taxon>Eukaryota</taxon>
        <taxon>Fungi</taxon>
        <taxon>Dikarya</taxon>
        <taxon>Ascomycota</taxon>
        <taxon>Saccharomycotina</taxon>
        <taxon>Dipodascomycetes</taxon>
        <taxon>Dipodascales</taxon>
        <taxon>Trichomonascaceae</taxon>
        <taxon>Wickerhamiella</taxon>
    </lineage>
</organism>
<feature type="domain" description="U3 small nucleolar RNA-associated protein 15 C-terminal" evidence="7">
    <location>
        <begin position="348"/>
        <end position="493"/>
    </location>
</feature>
<dbReference type="PROSITE" id="PS00678">
    <property type="entry name" value="WD_REPEATS_1"/>
    <property type="match status" value="1"/>
</dbReference>
<dbReference type="GeneID" id="36515598"/>
<accession>A0A2T0FGX2</accession>
<dbReference type="Pfam" id="PF09384">
    <property type="entry name" value="UTP15_C"/>
    <property type="match status" value="1"/>
</dbReference>
<keyword evidence="5" id="KW-0539">Nucleus</keyword>
<evidence type="ECO:0000256" key="3">
    <source>
        <dbReference type="ARBA" id="ARBA00022574"/>
    </source>
</evidence>
<comment type="caution">
    <text evidence="8">The sequence shown here is derived from an EMBL/GenBank/DDBJ whole genome shotgun (WGS) entry which is preliminary data.</text>
</comment>
<evidence type="ECO:0000313" key="8">
    <source>
        <dbReference type="EMBL" id="PRT54230.1"/>
    </source>
</evidence>
<dbReference type="STRING" id="45607.A0A2T0FGX2"/>
<feature type="repeat" description="WD" evidence="6">
    <location>
        <begin position="162"/>
        <end position="194"/>
    </location>
</feature>
<reference evidence="8 9" key="1">
    <citation type="submission" date="2017-04" db="EMBL/GenBank/DDBJ databases">
        <title>Genome sequencing of [Candida] sorbophila.</title>
        <authorList>
            <person name="Ahn J.O."/>
        </authorList>
    </citation>
    <scope>NUCLEOTIDE SEQUENCE [LARGE SCALE GENOMIC DNA]</scope>
    <source>
        <strain evidence="8 9">DS02</strain>
    </source>
</reference>
<dbReference type="Pfam" id="PF00400">
    <property type="entry name" value="WD40"/>
    <property type="match status" value="3"/>
</dbReference>
<comment type="subcellular location">
    <subcellularLocation>
        <location evidence="1">Nucleus</location>
        <location evidence="1">Nucleolus</location>
    </subcellularLocation>
</comment>
<gene>
    <name evidence="8" type="ORF">B9G98_01850</name>
</gene>
<evidence type="ECO:0000256" key="4">
    <source>
        <dbReference type="ARBA" id="ARBA00022737"/>
    </source>
</evidence>
<feature type="repeat" description="WD" evidence="6">
    <location>
        <begin position="119"/>
        <end position="161"/>
    </location>
</feature>
<dbReference type="PROSITE" id="PS50082">
    <property type="entry name" value="WD_REPEATS_2"/>
    <property type="match status" value="2"/>
</dbReference>
<evidence type="ECO:0000256" key="2">
    <source>
        <dbReference type="ARBA" id="ARBA00022552"/>
    </source>
</evidence>